<accession>A0AAE9SMY8</accession>
<organism evidence="4 5">
    <name type="scientific">Vibrio campbellii</name>
    <dbReference type="NCBI Taxonomy" id="680"/>
    <lineage>
        <taxon>Bacteria</taxon>
        <taxon>Pseudomonadati</taxon>
        <taxon>Pseudomonadota</taxon>
        <taxon>Gammaproteobacteria</taxon>
        <taxon>Vibrionales</taxon>
        <taxon>Vibrionaceae</taxon>
        <taxon>Vibrio</taxon>
    </lineage>
</organism>
<dbReference type="RefSeq" id="WP_255935174.1">
    <property type="nucleotide sequence ID" value="NZ_CP050467.1"/>
</dbReference>
<protein>
    <submittedName>
        <fullName evidence="4">Calcium-binding protein</fullName>
    </submittedName>
</protein>
<dbReference type="Proteomes" id="UP001058687">
    <property type="component" value="Chromosome 1"/>
</dbReference>
<evidence type="ECO:0000256" key="3">
    <source>
        <dbReference type="ARBA" id="ARBA00022837"/>
    </source>
</evidence>
<dbReference type="AlphaFoldDB" id="A0AAE9SMY8"/>
<dbReference type="PRINTS" id="PR00313">
    <property type="entry name" value="CABNDNGRPT"/>
</dbReference>
<comment type="subcellular location">
    <subcellularLocation>
        <location evidence="1">Secreted</location>
    </subcellularLocation>
</comment>
<dbReference type="InterPro" id="IPR050557">
    <property type="entry name" value="RTX_toxin/Mannuronan_C5-epim"/>
</dbReference>
<evidence type="ECO:0000313" key="5">
    <source>
        <dbReference type="Proteomes" id="UP001058687"/>
    </source>
</evidence>
<dbReference type="PROSITE" id="PS00330">
    <property type="entry name" value="HEMOLYSIN_CALCIUM"/>
    <property type="match status" value="3"/>
</dbReference>
<evidence type="ECO:0000256" key="2">
    <source>
        <dbReference type="ARBA" id="ARBA00022525"/>
    </source>
</evidence>
<dbReference type="InterPro" id="IPR001343">
    <property type="entry name" value="Hemolysn_Ca-bd"/>
</dbReference>
<name>A0AAE9SMY8_9VIBR</name>
<keyword evidence="3" id="KW-0106">Calcium</keyword>
<gene>
    <name evidence="4" type="ORF">HB761_13265</name>
</gene>
<dbReference type="Gene3D" id="2.150.10.10">
    <property type="entry name" value="Serralysin-like metalloprotease, C-terminal"/>
    <property type="match status" value="1"/>
</dbReference>
<sequence>MSHTNLDLNWIFGTSEDDNMTGKKGSDTSDVFIGFGGDDKFVGFGGDDYVFGGWGDDTLLGGRGNDLLAGGSGNDYLSGGLGNDSLFGGCGDDIIFDYSGNNFINAGWGNDTVVVGDGNSVIAGGCGSDTFVMTNRLAIGVPDQPVSSNDIEVKAEILDFNICHDKLVFDMGLDTNDDGIRDNFLDSADDLTLSYNDFGWAVFSSDEFNVEVTLKGIDAGYMNYIEHYNIDIFDFA</sequence>
<reference evidence="4" key="1">
    <citation type="submission" date="2020-03" db="EMBL/GenBank/DDBJ databases">
        <title>Five strains of Vibrio campbellii isolated from Mariana Trench.</title>
        <authorList>
            <person name="Liang J."/>
            <person name="Zhang X.-H."/>
        </authorList>
    </citation>
    <scope>NUCLEOTIDE SEQUENCE</scope>
    <source>
        <strain evidence="4">LJC014</strain>
    </source>
</reference>
<dbReference type="GO" id="GO:0005576">
    <property type="term" value="C:extracellular region"/>
    <property type="evidence" value="ECO:0007669"/>
    <property type="project" value="UniProtKB-SubCell"/>
</dbReference>
<evidence type="ECO:0000313" key="4">
    <source>
        <dbReference type="EMBL" id="UTZ27637.1"/>
    </source>
</evidence>
<dbReference type="InterPro" id="IPR018511">
    <property type="entry name" value="Hemolysin-typ_Ca-bd_CS"/>
</dbReference>
<dbReference type="SUPFAM" id="SSF51120">
    <property type="entry name" value="beta-Roll"/>
    <property type="match status" value="2"/>
</dbReference>
<dbReference type="PANTHER" id="PTHR38340">
    <property type="entry name" value="S-LAYER PROTEIN"/>
    <property type="match status" value="1"/>
</dbReference>
<dbReference type="InterPro" id="IPR011049">
    <property type="entry name" value="Serralysin-like_metalloprot_C"/>
</dbReference>
<dbReference type="EMBL" id="CP050467">
    <property type="protein sequence ID" value="UTZ27637.1"/>
    <property type="molecule type" value="Genomic_DNA"/>
</dbReference>
<dbReference type="Pfam" id="PF00353">
    <property type="entry name" value="HemolysinCabind"/>
    <property type="match status" value="3"/>
</dbReference>
<dbReference type="PANTHER" id="PTHR38340:SF1">
    <property type="entry name" value="S-LAYER PROTEIN"/>
    <property type="match status" value="1"/>
</dbReference>
<keyword evidence="2" id="KW-0964">Secreted</keyword>
<dbReference type="GO" id="GO:0005509">
    <property type="term" value="F:calcium ion binding"/>
    <property type="evidence" value="ECO:0007669"/>
    <property type="project" value="InterPro"/>
</dbReference>
<evidence type="ECO:0000256" key="1">
    <source>
        <dbReference type="ARBA" id="ARBA00004613"/>
    </source>
</evidence>
<proteinExistence type="predicted"/>